<keyword evidence="6" id="KW-1185">Reference proteome</keyword>
<comment type="catalytic activity">
    <reaction evidence="4">
        <text>dTTP + H2O = dTMP + diphosphate + H(+)</text>
        <dbReference type="Rhea" id="RHEA:28534"/>
        <dbReference type="ChEBI" id="CHEBI:15377"/>
        <dbReference type="ChEBI" id="CHEBI:15378"/>
        <dbReference type="ChEBI" id="CHEBI:33019"/>
        <dbReference type="ChEBI" id="CHEBI:37568"/>
        <dbReference type="ChEBI" id="CHEBI:63528"/>
        <dbReference type="EC" id="3.6.1.9"/>
    </reaction>
</comment>
<comment type="cofactor">
    <cofactor evidence="1 4">
        <name>a divalent metal cation</name>
        <dbReference type="ChEBI" id="CHEBI:60240"/>
    </cofactor>
</comment>
<dbReference type="SUPFAM" id="SSF52972">
    <property type="entry name" value="ITPase-like"/>
    <property type="match status" value="1"/>
</dbReference>
<protein>
    <recommendedName>
        <fullName evidence="4">dTTP/UTP pyrophosphatase</fullName>
        <shortName evidence="4">dTTPase/UTPase</shortName>
        <ecNumber evidence="4">3.6.1.9</ecNumber>
    </recommendedName>
    <alternativeName>
        <fullName evidence="4">Nucleoside triphosphate pyrophosphatase</fullName>
    </alternativeName>
    <alternativeName>
        <fullName evidence="4">Nucleotide pyrophosphatase</fullName>
        <shortName evidence="4">Nucleotide PPase</shortName>
    </alternativeName>
</protein>
<dbReference type="Pfam" id="PF02545">
    <property type="entry name" value="Maf"/>
    <property type="match status" value="1"/>
</dbReference>
<dbReference type="PIRSF" id="PIRSF006305">
    <property type="entry name" value="Maf"/>
    <property type="match status" value="1"/>
</dbReference>
<comment type="catalytic activity">
    <reaction evidence="4">
        <text>UTP + H2O = UMP + diphosphate + H(+)</text>
        <dbReference type="Rhea" id="RHEA:29395"/>
        <dbReference type="ChEBI" id="CHEBI:15377"/>
        <dbReference type="ChEBI" id="CHEBI:15378"/>
        <dbReference type="ChEBI" id="CHEBI:33019"/>
        <dbReference type="ChEBI" id="CHEBI:46398"/>
        <dbReference type="ChEBI" id="CHEBI:57865"/>
        <dbReference type="EC" id="3.6.1.9"/>
    </reaction>
</comment>
<comment type="caution">
    <text evidence="4">Lacks conserved residue(s) required for the propagation of feature annotation.</text>
</comment>
<dbReference type="Proteomes" id="UP001310022">
    <property type="component" value="Unassembled WGS sequence"/>
</dbReference>
<gene>
    <name evidence="5" type="ORF">PEDI_11960</name>
</gene>
<comment type="function">
    <text evidence="4">Nucleoside triphosphate pyrophosphatase that hydrolyzes dTTP and UTP. May have a dual role in cell division arrest and in preventing the incorporation of modified nucleotides into cellular nucleic acids.</text>
</comment>
<dbReference type="InterPro" id="IPR029001">
    <property type="entry name" value="ITPase-like_fam"/>
</dbReference>
<evidence type="ECO:0000313" key="6">
    <source>
        <dbReference type="Proteomes" id="UP001310022"/>
    </source>
</evidence>
<dbReference type="EMBL" id="BQKE01000001">
    <property type="protein sequence ID" value="GJM60644.1"/>
    <property type="molecule type" value="Genomic_DNA"/>
</dbReference>
<dbReference type="GO" id="GO:0047429">
    <property type="term" value="F:nucleoside triphosphate diphosphatase activity"/>
    <property type="evidence" value="ECO:0007669"/>
    <property type="project" value="UniProtKB-EC"/>
</dbReference>
<dbReference type="GO" id="GO:0005737">
    <property type="term" value="C:cytoplasm"/>
    <property type="evidence" value="ECO:0007669"/>
    <property type="project" value="UniProtKB-SubCell"/>
</dbReference>
<feature type="active site" description="Proton acceptor" evidence="4">
    <location>
        <position position="71"/>
    </location>
</feature>
<feature type="site" description="Important for substrate specificity" evidence="4">
    <location>
        <position position="154"/>
    </location>
</feature>
<dbReference type="InterPro" id="IPR003697">
    <property type="entry name" value="Maf-like"/>
</dbReference>
<dbReference type="NCBIfam" id="TIGR00172">
    <property type="entry name" value="maf"/>
    <property type="match status" value="1"/>
</dbReference>
<keyword evidence="4" id="KW-0963">Cytoplasm</keyword>
<keyword evidence="3 4" id="KW-0546">Nucleotide metabolism</keyword>
<reference evidence="5 6" key="1">
    <citation type="submission" date="2021-12" db="EMBL/GenBank/DDBJ databases">
        <title>Genome sequencing of bacteria with rrn-lacking chromosome and rrn-plasmid.</title>
        <authorList>
            <person name="Anda M."/>
            <person name="Iwasaki W."/>
        </authorList>
    </citation>
    <scope>NUCLEOTIDE SEQUENCE [LARGE SCALE GENOMIC DNA]</scope>
    <source>
        <strain evidence="5 6">NBRC 15940</strain>
    </source>
</reference>
<evidence type="ECO:0000256" key="1">
    <source>
        <dbReference type="ARBA" id="ARBA00001968"/>
    </source>
</evidence>
<dbReference type="RefSeq" id="WP_338236354.1">
    <property type="nucleotide sequence ID" value="NZ_BQKE01000001.1"/>
</dbReference>
<sequence length="189" mass="21455">MIDQKKIILASQSPRRRELLAAMRFPYEAISLDVDESFPADMPAEEVAAYLAEKKAKAYTLKTDELVIASDTVVVVDGKVLGKPADADEAFQMLQSMSGKQHQVISGFCIRDEHQQVVGDETTEVFFRELEAEEINYYIEHYKPYDKAGAYGIQEWIGMIGISRIEGSYYNVMGLPVQQVYEELKNWSK</sequence>
<comment type="caution">
    <text evidence="5">The sequence shown here is derived from an EMBL/GenBank/DDBJ whole genome shotgun (WGS) entry which is preliminary data.</text>
</comment>
<dbReference type="AlphaFoldDB" id="A0AAN4VV08"/>
<keyword evidence="2 4" id="KW-0378">Hydrolase</keyword>
<evidence type="ECO:0000256" key="4">
    <source>
        <dbReference type="HAMAP-Rule" id="MF_00528"/>
    </source>
</evidence>
<dbReference type="PANTHER" id="PTHR43213:SF5">
    <property type="entry name" value="BIFUNCTIONAL DTTP_UTP PYROPHOSPHATASE_METHYLTRANSFERASE PROTEIN-RELATED"/>
    <property type="match status" value="1"/>
</dbReference>
<feature type="site" description="Important for substrate specificity" evidence="4">
    <location>
        <position position="72"/>
    </location>
</feature>
<organism evidence="5 6">
    <name type="scientific">Persicobacter diffluens</name>
    <dbReference type="NCBI Taxonomy" id="981"/>
    <lineage>
        <taxon>Bacteria</taxon>
        <taxon>Pseudomonadati</taxon>
        <taxon>Bacteroidota</taxon>
        <taxon>Cytophagia</taxon>
        <taxon>Cytophagales</taxon>
        <taxon>Persicobacteraceae</taxon>
        <taxon>Persicobacter</taxon>
    </lineage>
</organism>
<comment type="subcellular location">
    <subcellularLocation>
        <location evidence="4">Cytoplasm</location>
    </subcellularLocation>
</comment>
<dbReference type="EC" id="3.6.1.9" evidence="4"/>
<dbReference type="Gene3D" id="3.90.950.10">
    <property type="match status" value="1"/>
</dbReference>
<name>A0AAN4VV08_9BACT</name>
<dbReference type="GO" id="GO:0009117">
    <property type="term" value="P:nucleotide metabolic process"/>
    <property type="evidence" value="ECO:0007669"/>
    <property type="project" value="UniProtKB-KW"/>
</dbReference>
<dbReference type="CDD" id="cd00555">
    <property type="entry name" value="Maf"/>
    <property type="match status" value="1"/>
</dbReference>
<evidence type="ECO:0000256" key="3">
    <source>
        <dbReference type="ARBA" id="ARBA00023080"/>
    </source>
</evidence>
<evidence type="ECO:0000313" key="5">
    <source>
        <dbReference type="EMBL" id="GJM60644.1"/>
    </source>
</evidence>
<comment type="similarity">
    <text evidence="4">Belongs to the Maf family. YhdE subfamily.</text>
</comment>
<proteinExistence type="inferred from homology"/>
<feature type="site" description="Important for substrate specificity" evidence="4">
    <location>
        <position position="15"/>
    </location>
</feature>
<dbReference type="HAMAP" id="MF_00528">
    <property type="entry name" value="Maf"/>
    <property type="match status" value="1"/>
</dbReference>
<accession>A0AAN4VV08</accession>
<evidence type="ECO:0000256" key="2">
    <source>
        <dbReference type="ARBA" id="ARBA00022801"/>
    </source>
</evidence>
<dbReference type="PANTHER" id="PTHR43213">
    <property type="entry name" value="BIFUNCTIONAL DTTP/UTP PYROPHOSPHATASE/METHYLTRANSFERASE PROTEIN-RELATED"/>
    <property type="match status" value="1"/>
</dbReference>